<feature type="domain" description="Heat-inducible transcription repressor HrcA C-terminal" evidence="5">
    <location>
        <begin position="76"/>
        <end position="216"/>
    </location>
</feature>
<keyword evidence="2" id="KW-0805">Transcription regulation</keyword>
<keyword evidence="4" id="KW-0804">Transcription</keyword>
<dbReference type="InterPro" id="IPR005104">
    <property type="entry name" value="WHTH_HrcA_DNA-bd"/>
</dbReference>
<protein>
    <submittedName>
        <fullName evidence="7">Transcriptional regulator of heat shock protein</fullName>
    </submittedName>
</protein>
<dbReference type="InterPro" id="IPR036390">
    <property type="entry name" value="WH_DNA-bd_sf"/>
</dbReference>
<dbReference type="Pfam" id="PF03444">
    <property type="entry name" value="WHD_HrcA"/>
    <property type="match status" value="1"/>
</dbReference>
<name>A0A0G1JKM2_9BACT</name>
<dbReference type="InterPro" id="IPR002571">
    <property type="entry name" value="HrcA"/>
</dbReference>
<dbReference type="AlphaFoldDB" id="A0A0G1JKM2"/>
<evidence type="ECO:0000313" key="7">
    <source>
        <dbReference type="EMBL" id="KKT71915.1"/>
    </source>
</evidence>
<accession>A0A0G1JKM2</accession>
<dbReference type="SUPFAM" id="SSF55781">
    <property type="entry name" value="GAF domain-like"/>
    <property type="match status" value="1"/>
</dbReference>
<dbReference type="EMBL" id="LCJB01000005">
    <property type="protein sequence ID" value="KKT71915.1"/>
    <property type="molecule type" value="Genomic_DNA"/>
</dbReference>
<dbReference type="SUPFAM" id="SSF46785">
    <property type="entry name" value="Winged helix' DNA-binding domain"/>
    <property type="match status" value="1"/>
</dbReference>
<dbReference type="InterPro" id="IPR029016">
    <property type="entry name" value="GAF-like_dom_sf"/>
</dbReference>
<dbReference type="InterPro" id="IPR021153">
    <property type="entry name" value="HrcA_C"/>
</dbReference>
<evidence type="ECO:0000259" key="6">
    <source>
        <dbReference type="Pfam" id="PF03444"/>
    </source>
</evidence>
<dbReference type="GO" id="GO:0003677">
    <property type="term" value="F:DNA binding"/>
    <property type="evidence" value="ECO:0007669"/>
    <property type="project" value="InterPro"/>
</dbReference>
<dbReference type="PANTHER" id="PTHR34824:SF1">
    <property type="entry name" value="HEAT-INDUCIBLE TRANSCRIPTION REPRESSOR HRCA"/>
    <property type="match status" value="1"/>
</dbReference>
<evidence type="ECO:0000256" key="3">
    <source>
        <dbReference type="ARBA" id="ARBA00023016"/>
    </source>
</evidence>
<evidence type="ECO:0000259" key="5">
    <source>
        <dbReference type="Pfam" id="PF01628"/>
    </source>
</evidence>
<organism evidence="7 8">
    <name type="scientific">Candidatus Uhrbacteria bacterium GW2011_GWF2_44_350</name>
    <dbReference type="NCBI Taxonomy" id="1619000"/>
    <lineage>
        <taxon>Bacteria</taxon>
        <taxon>Candidatus Uhriibacteriota</taxon>
    </lineage>
</organism>
<dbReference type="Gene3D" id="3.30.450.40">
    <property type="match status" value="1"/>
</dbReference>
<dbReference type="GO" id="GO:0045892">
    <property type="term" value="P:negative regulation of DNA-templated transcription"/>
    <property type="evidence" value="ECO:0007669"/>
    <property type="project" value="TreeGrafter"/>
</dbReference>
<proteinExistence type="predicted"/>
<dbReference type="Gene3D" id="1.10.10.10">
    <property type="entry name" value="Winged helix-like DNA-binding domain superfamily/Winged helix DNA-binding domain"/>
    <property type="match status" value="1"/>
</dbReference>
<sequence length="231" mass="25968">MDHRGERILRAIIEEYIRSAQPVGSKFLVERCGFEVSPATIRNEMVALEDEGYLRSPHPSAGRVPTEKAYEYYLRNFVGSKPGQKISSRLRQAALADDDDETKLKKMAKILVDISGETAIVAFGPHHSYYTGVSNLFQKPDFQNLEVLQGLSSMVDRFDEVVTQIFDQIAVEPQIMIGQENPFGDDMAAILVKYQLPNKVTGFLGLLGPLRMDYQKNLTLIEGVREILGEE</sequence>
<reference evidence="7 8" key="1">
    <citation type="journal article" date="2015" name="Nature">
        <title>rRNA introns, odd ribosomes, and small enigmatic genomes across a large radiation of phyla.</title>
        <authorList>
            <person name="Brown C.T."/>
            <person name="Hug L.A."/>
            <person name="Thomas B.C."/>
            <person name="Sharon I."/>
            <person name="Castelle C.J."/>
            <person name="Singh A."/>
            <person name="Wilkins M.J."/>
            <person name="Williams K.H."/>
            <person name="Banfield J.F."/>
        </authorList>
    </citation>
    <scope>NUCLEOTIDE SEQUENCE [LARGE SCALE GENOMIC DNA]</scope>
</reference>
<evidence type="ECO:0000256" key="2">
    <source>
        <dbReference type="ARBA" id="ARBA00023015"/>
    </source>
</evidence>
<evidence type="ECO:0000313" key="8">
    <source>
        <dbReference type="Proteomes" id="UP000034154"/>
    </source>
</evidence>
<comment type="caution">
    <text evidence="7">The sequence shown here is derived from an EMBL/GenBank/DDBJ whole genome shotgun (WGS) entry which is preliminary data.</text>
</comment>
<evidence type="ECO:0000256" key="4">
    <source>
        <dbReference type="ARBA" id="ARBA00023163"/>
    </source>
</evidence>
<dbReference type="InterPro" id="IPR036388">
    <property type="entry name" value="WH-like_DNA-bd_sf"/>
</dbReference>
<feature type="domain" description="Winged helix-turn-helix transcription repressor HrcA DNA-binding" evidence="6">
    <location>
        <begin position="7"/>
        <end position="72"/>
    </location>
</feature>
<gene>
    <name evidence="7" type="ORF">UW63_C0005G0018</name>
</gene>
<dbReference type="Pfam" id="PF01628">
    <property type="entry name" value="HrcA"/>
    <property type="match status" value="1"/>
</dbReference>
<keyword evidence="1" id="KW-0678">Repressor</keyword>
<dbReference type="Proteomes" id="UP000034154">
    <property type="component" value="Unassembled WGS sequence"/>
</dbReference>
<evidence type="ECO:0000256" key="1">
    <source>
        <dbReference type="ARBA" id="ARBA00022491"/>
    </source>
</evidence>
<keyword evidence="3 7" id="KW-0346">Stress response</keyword>
<dbReference type="PATRIC" id="fig|1619000.3.peg.126"/>
<dbReference type="PANTHER" id="PTHR34824">
    <property type="entry name" value="HEAT-INDUCIBLE TRANSCRIPTION REPRESSOR HRCA"/>
    <property type="match status" value="1"/>
</dbReference>